<reference evidence="1 2" key="1">
    <citation type="submission" date="2015-10" db="EMBL/GenBank/DDBJ databases">
        <title>Genome analyses suggest a sexual origin of heterokaryosis in a supposedly ancient asexual fungus.</title>
        <authorList>
            <person name="Ropars J."/>
            <person name="Sedzielewska K."/>
            <person name="Noel J."/>
            <person name="Charron P."/>
            <person name="Farinelli L."/>
            <person name="Marton T."/>
            <person name="Kruger M."/>
            <person name="Pelin A."/>
            <person name="Brachmann A."/>
            <person name="Corradi N."/>
        </authorList>
    </citation>
    <scope>NUCLEOTIDE SEQUENCE [LARGE SCALE GENOMIC DNA]</scope>
    <source>
        <strain evidence="1 2">A4</strain>
    </source>
</reference>
<comment type="caution">
    <text evidence="1">The sequence shown here is derived from an EMBL/GenBank/DDBJ whole genome shotgun (WGS) entry which is preliminary data.</text>
</comment>
<protein>
    <submittedName>
        <fullName evidence="1">Uncharacterized protein</fullName>
    </submittedName>
</protein>
<keyword evidence="2" id="KW-1185">Reference proteome</keyword>
<dbReference type="Proteomes" id="UP000234323">
    <property type="component" value="Unassembled WGS sequence"/>
</dbReference>
<name>A0A2I1GLL5_9GLOM</name>
<dbReference type="EMBL" id="LLXI01000546">
    <property type="protein sequence ID" value="PKY47444.1"/>
    <property type="molecule type" value="Genomic_DNA"/>
</dbReference>
<dbReference type="AlphaFoldDB" id="A0A2I1GLL5"/>
<organism evidence="1 2">
    <name type="scientific">Rhizophagus irregularis</name>
    <dbReference type="NCBI Taxonomy" id="588596"/>
    <lineage>
        <taxon>Eukaryota</taxon>
        <taxon>Fungi</taxon>
        <taxon>Fungi incertae sedis</taxon>
        <taxon>Mucoromycota</taxon>
        <taxon>Glomeromycotina</taxon>
        <taxon>Glomeromycetes</taxon>
        <taxon>Glomerales</taxon>
        <taxon>Glomeraceae</taxon>
        <taxon>Rhizophagus</taxon>
    </lineage>
</organism>
<sequence>MYSSGSYVTVTVLIELNQVATGLWNEGVWTAPLGGVPTSVTTAILYPDNPAYSILVPLGCKAFKLIQDIDRGS</sequence>
<evidence type="ECO:0000313" key="2">
    <source>
        <dbReference type="Proteomes" id="UP000234323"/>
    </source>
</evidence>
<proteinExistence type="predicted"/>
<gene>
    <name evidence="1" type="ORF">RhiirA4_462640</name>
</gene>
<evidence type="ECO:0000313" key="1">
    <source>
        <dbReference type="EMBL" id="PKY47444.1"/>
    </source>
</evidence>
<accession>A0A2I1GLL5</accession>